<keyword evidence="6" id="KW-0143">Chaperone</keyword>
<feature type="binding site" evidence="11">
    <location>
        <position position="35"/>
    </location>
    <ligand>
        <name>ATP</name>
        <dbReference type="ChEBI" id="CHEBI:30616"/>
    </ligand>
</feature>
<keyword evidence="4 11" id="KW-0067">ATP-binding</keyword>
<dbReference type="InterPro" id="IPR001404">
    <property type="entry name" value="Hsp90_fam"/>
</dbReference>
<dbReference type="Gene3D" id="3.30.230.80">
    <property type="match status" value="1"/>
</dbReference>
<dbReference type="GO" id="GO:0005524">
    <property type="term" value="F:ATP binding"/>
    <property type="evidence" value="ECO:0007669"/>
    <property type="project" value="UniProtKB-KW"/>
</dbReference>
<dbReference type="AlphaFoldDB" id="A0A9D7S737"/>
<evidence type="ECO:0000256" key="2">
    <source>
        <dbReference type="ARBA" id="ARBA00022490"/>
    </source>
</evidence>
<dbReference type="SUPFAM" id="SSF54211">
    <property type="entry name" value="Ribosomal protein S5 domain 2-like"/>
    <property type="match status" value="1"/>
</dbReference>
<keyword evidence="5" id="KW-0346">Stress response</keyword>
<dbReference type="PIRSF" id="PIRSF002583">
    <property type="entry name" value="Hsp90"/>
    <property type="match status" value="1"/>
</dbReference>
<evidence type="ECO:0000256" key="1">
    <source>
        <dbReference type="ARBA" id="ARBA00008239"/>
    </source>
</evidence>
<dbReference type="GO" id="GO:0051082">
    <property type="term" value="F:unfolded protein binding"/>
    <property type="evidence" value="ECO:0007669"/>
    <property type="project" value="InterPro"/>
</dbReference>
<name>A0A9D7S737_9BACT</name>
<dbReference type="InterPro" id="IPR036890">
    <property type="entry name" value="HATPase_C_sf"/>
</dbReference>
<dbReference type="FunFam" id="3.30.565.10:FF:000076">
    <property type="entry name" value="Molecular chaperone HtpG"/>
    <property type="match status" value="1"/>
</dbReference>
<evidence type="ECO:0000256" key="5">
    <source>
        <dbReference type="ARBA" id="ARBA00023016"/>
    </source>
</evidence>
<keyword evidence="3 11" id="KW-0547">Nucleotide-binding</keyword>
<evidence type="ECO:0000313" key="12">
    <source>
        <dbReference type="EMBL" id="MBK9716581.1"/>
    </source>
</evidence>
<feature type="binding site" evidence="11">
    <location>
        <position position="76"/>
    </location>
    <ligand>
        <name>ATP</name>
        <dbReference type="ChEBI" id="CHEBI:30616"/>
    </ligand>
</feature>
<accession>A0A9D7S737</accession>
<sequence>MQSGKISVQSENIFPIIKKFLYSEQEIFLRELISNAVDATTKLKTLSNRGEVKGELTNLNIEIISDTEAKTLTIRDRGIGMTEEEVNKYLNQVAFSSAQDFMDKYKDEASIIGHFGLGFYSAFMVSDKVEVVTKSYKENSVGVKWTCNGETDYTIENVEKTERGTDIILFLNEECQTYLENQRLATLLEKFCKFLPIPIQLGTTKEKIKEGEVEQEIEIPNIINNPNPLWKKSPAEISDQEYKDFYNELYPYAGDPMFWIHLNIDYPFNLTGILYFPKIKNQFEIQKNKIHLYCNQVFVTDDVKEIVPEFLMLLHGVIDSPDIPLNVSRSYLQTDSNVRKITGYITKKVAEKLGDLFKNDRVDFEKKWEDIGTFIKYGIISDEKFAEKAISYALIKNVDNHFFTLEEFKEKTKTLQVDKNNRHIALYTNDLKKYYSAQEQCKERSYEVLVLDHIIDNHFIQHLEYKFELSFKRIDSDSVDLLIERDEKIESVLSEDDQNKLKELFKGIQLNKAQDTQIKALSPNDPPVQLVRPEFMRRMSEMQQMMHMMKGDGEDLFKESYTAIVNSNNPLVANKLIASKTEEEKSEMASYLFQLALLEQHMLNGNDLTQFIKQRLSQL</sequence>
<dbReference type="NCBIfam" id="NF003555">
    <property type="entry name" value="PRK05218.1"/>
    <property type="match status" value="1"/>
</dbReference>
<feature type="binding site" evidence="11">
    <location>
        <position position="31"/>
    </location>
    <ligand>
        <name>ATP</name>
        <dbReference type="ChEBI" id="CHEBI:30616"/>
    </ligand>
</feature>
<dbReference type="PANTHER" id="PTHR11528">
    <property type="entry name" value="HEAT SHOCK PROTEIN 90 FAMILY MEMBER"/>
    <property type="match status" value="1"/>
</dbReference>
<dbReference type="SUPFAM" id="SSF55874">
    <property type="entry name" value="ATPase domain of HSP90 chaperone/DNA topoisomerase II/histidine kinase"/>
    <property type="match status" value="1"/>
</dbReference>
<dbReference type="Gene3D" id="3.40.50.11260">
    <property type="match status" value="1"/>
</dbReference>
<keyword evidence="2" id="KW-0963">Cytoplasm</keyword>
<evidence type="ECO:0000256" key="7">
    <source>
        <dbReference type="ARBA" id="ARBA00067988"/>
    </source>
</evidence>
<feature type="binding site" evidence="11">
    <location>
        <position position="329"/>
    </location>
    <ligand>
        <name>ATP</name>
        <dbReference type="ChEBI" id="CHEBI:30616"/>
    </ligand>
</feature>
<dbReference type="InterPro" id="IPR020568">
    <property type="entry name" value="Ribosomal_Su5_D2-typ_SF"/>
</dbReference>
<organism evidence="12 13">
    <name type="scientific">Candidatus Defluviibacterium haderslevense</name>
    <dbReference type="NCBI Taxonomy" id="2981993"/>
    <lineage>
        <taxon>Bacteria</taxon>
        <taxon>Pseudomonadati</taxon>
        <taxon>Bacteroidota</taxon>
        <taxon>Saprospiria</taxon>
        <taxon>Saprospirales</taxon>
        <taxon>Saprospiraceae</taxon>
        <taxon>Candidatus Defluviibacterium</taxon>
    </lineage>
</organism>
<proteinExistence type="inferred from homology"/>
<comment type="similarity">
    <text evidence="1">Belongs to the heat shock protein 90 family.</text>
</comment>
<dbReference type="GO" id="GO:0140662">
    <property type="term" value="F:ATP-dependent protein folding chaperone"/>
    <property type="evidence" value="ECO:0007669"/>
    <property type="project" value="InterPro"/>
</dbReference>
<dbReference type="Gene3D" id="3.30.565.10">
    <property type="entry name" value="Histidine kinase-like ATPase, C-terminal domain"/>
    <property type="match status" value="1"/>
</dbReference>
<dbReference type="Proteomes" id="UP000808349">
    <property type="component" value="Unassembled WGS sequence"/>
</dbReference>
<feature type="binding site" evidence="11">
    <location>
        <position position="165"/>
    </location>
    <ligand>
        <name>ATP</name>
        <dbReference type="ChEBI" id="CHEBI:30616"/>
    </ligand>
</feature>
<feature type="binding site" evidence="11">
    <location>
        <position position="81"/>
    </location>
    <ligand>
        <name>ATP</name>
        <dbReference type="ChEBI" id="CHEBI:30616"/>
    </ligand>
</feature>
<dbReference type="GO" id="GO:0016887">
    <property type="term" value="F:ATP hydrolysis activity"/>
    <property type="evidence" value="ECO:0007669"/>
    <property type="project" value="InterPro"/>
</dbReference>
<comment type="caution">
    <text evidence="12">The sequence shown here is derived from an EMBL/GenBank/DDBJ whole genome shotgun (WGS) entry which is preliminary data.</text>
</comment>
<evidence type="ECO:0000256" key="6">
    <source>
        <dbReference type="ARBA" id="ARBA00023186"/>
    </source>
</evidence>
<dbReference type="InterPro" id="IPR037196">
    <property type="entry name" value="HSP90_C"/>
</dbReference>
<dbReference type="Pfam" id="PF00183">
    <property type="entry name" value="HSP90"/>
    <property type="match status" value="1"/>
</dbReference>
<dbReference type="EMBL" id="JADKFW010000004">
    <property type="protein sequence ID" value="MBK9716581.1"/>
    <property type="molecule type" value="Genomic_DNA"/>
</dbReference>
<dbReference type="PRINTS" id="PR00775">
    <property type="entry name" value="HEATSHOCK90"/>
</dbReference>
<evidence type="ECO:0000313" key="13">
    <source>
        <dbReference type="Proteomes" id="UP000808349"/>
    </source>
</evidence>
<dbReference type="CDD" id="cd16927">
    <property type="entry name" value="HATPase_Hsp90-like"/>
    <property type="match status" value="1"/>
</dbReference>
<evidence type="ECO:0000256" key="9">
    <source>
        <dbReference type="ARBA" id="ARBA00079544"/>
    </source>
</evidence>
<evidence type="ECO:0000256" key="11">
    <source>
        <dbReference type="PIRSR" id="PIRSR002583-1"/>
    </source>
</evidence>
<protein>
    <recommendedName>
        <fullName evidence="8">Chaperone protein HtpG</fullName>
    </recommendedName>
    <alternativeName>
        <fullName evidence="7">Chaperone protein htpG</fullName>
    </alternativeName>
    <alternativeName>
        <fullName evidence="9 10">Heat shock protein HtpG</fullName>
    </alternativeName>
</protein>
<evidence type="ECO:0000256" key="10">
    <source>
        <dbReference type="ARBA" id="ARBA00080411"/>
    </source>
</evidence>
<evidence type="ECO:0000256" key="8">
    <source>
        <dbReference type="ARBA" id="ARBA00070675"/>
    </source>
</evidence>
<evidence type="ECO:0000256" key="3">
    <source>
        <dbReference type="ARBA" id="ARBA00022741"/>
    </source>
</evidence>
<dbReference type="Gene3D" id="1.20.120.790">
    <property type="entry name" value="Heat shock protein 90, C-terminal domain"/>
    <property type="match status" value="1"/>
</dbReference>
<gene>
    <name evidence="12" type="primary">htpG</name>
    <name evidence="12" type="ORF">IPO85_03500</name>
</gene>
<dbReference type="Pfam" id="PF13589">
    <property type="entry name" value="HATPase_c_3"/>
    <property type="match status" value="1"/>
</dbReference>
<evidence type="ECO:0000256" key="4">
    <source>
        <dbReference type="ARBA" id="ARBA00022840"/>
    </source>
</evidence>
<reference evidence="12 13" key="1">
    <citation type="submission" date="2020-10" db="EMBL/GenBank/DDBJ databases">
        <title>Connecting structure to function with the recovery of over 1000 high-quality activated sludge metagenome-assembled genomes encoding full-length rRNA genes using long-read sequencing.</title>
        <authorList>
            <person name="Singleton C.M."/>
            <person name="Petriglieri F."/>
            <person name="Kristensen J.M."/>
            <person name="Kirkegaard R.H."/>
            <person name="Michaelsen T.Y."/>
            <person name="Andersen M.H."/>
            <person name="Karst S.M."/>
            <person name="Dueholm M.S."/>
            <person name="Nielsen P.H."/>
            <person name="Albertsen M."/>
        </authorList>
    </citation>
    <scope>NUCLEOTIDE SEQUENCE [LARGE SCALE GENOMIC DNA]</scope>
    <source>
        <strain evidence="12">Ribe_18-Q3-R11-54_BAT3C.373</strain>
    </source>
</reference>
<dbReference type="InterPro" id="IPR020575">
    <property type="entry name" value="Hsp90_N"/>
</dbReference>
<dbReference type="FunFam" id="3.30.230.80:FF:000008">
    <property type="entry name" value="Molecular chaperone HtpG"/>
    <property type="match status" value="1"/>
</dbReference>